<gene>
    <name evidence="2" type="ORF">IC234_16535</name>
</gene>
<organism evidence="2 3">
    <name type="scientific">Hymenobacter armeniacus</name>
    <dbReference type="NCBI Taxonomy" id="2771358"/>
    <lineage>
        <taxon>Bacteria</taxon>
        <taxon>Pseudomonadati</taxon>
        <taxon>Bacteroidota</taxon>
        <taxon>Cytophagia</taxon>
        <taxon>Cytophagales</taxon>
        <taxon>Hymenobacteraceae</taxon>
        <taxon>Hymenobacter</taxon>
    </lineage>
</organism>
<dbReference type="EMBL" id="JACXAC010000005">
    <property type="protein sequence ID" value="MBD2723736.1"/>
    <property type="molecule type" value="Genomic_DNA"/>
</dbReference>
<comment type="caution">
    <text evidence="2">The sequence shown here is derived from an EMBL/GenBank/DDBJ whole genome shotgun (WGS) entry which is preliminary data.</text>
</comment>
<proteinExistence type="predicted"/>
<sequence>MKQQLHFILALSALAFATAPAQAQTPAAKRGATGAAPVAAQRLVSNSAFRLVQTVKQQYRSNAWLDTLRFTYSRFTALNLPQRELRENAPTRGAALRALRQENYQYNAAGKMTSDSTFAFTNGVVNTTALLALNYTYDTQGRLLQELQSIRSNGVWRPYGRSTYTYNALGQNTRILDESYFGSAYFADDQELFTYNAAGQVATDEFQLADLSGTVFSPFQRNVYTYNASGLRQTDVQQRYTNGAYVDDFRVTNTYTATPIGTPAAYQLASYLVERVGSTPGVWQPYSRGTETYDADGNLTVDLYQPYVSGAYVNDFRYLYTYQRVLATTASRALQAQLAVVPNPATGGTTAAALHYVLPTAAPVAVTVLDALGRAVLTLPARAQSVGEHTLALPALPRGAGVYAVRLSTGTQSQTVKLVLE</sequence>
<feature type="signal peptide" evidence="1">
    <location>
        <begin position="1"/>
        <end position="23"/>
    </location>
</feature>
<reference evidence="2 3" key="1">
    <citation type="submission" date="2020-09" db="EMBL/GenBank/DDBJ databases">
        <authorList>
            <person name="Kim M.K."/>
        </authorList>
    </citation>
    <scope>NUCLEOTIDE SEQUENCE [LARGE SCALE GENOMIC DNA]</scope>
    <source>
        <strain evidence="2 3">BT189</strain>
    </source>
</reference>
<keyword evidence="3" id="KW-1185">Reference proteome</keyword>
<evidence type="ECO:0000313" key="3">
    <source>
        <dbReference type="Proteomes" id="UP000606003"/>
    </source>
</evidence>
<evidence type="ECO:0000313" key="2">
    <source>
        <dbReference type="EMBL" id="MBD2723736.1"/>
    </source>
</evidence>
<dbReference type="InterPro" id="IPR026444">
    <property type="entry name" value="Secre_tail"/>
</dbReference>
<name>A0ABR8JY53_9BACT</name>
<dbReference type="NCBIfam" id="TIGR04183">
    <property type="entry name" value="Por_Secre_tail"/>
    <property type="match status" value="1"/>
</dbReference>
<dbReference type="Proteomes" id="UP000606003">
    <property type="component" value="Unassembled WGS sequence"/>
</dbReference>
<keyword evidence="1" id="KW-0732">Signal</keyword>
<dbReference type="RefSeq" id="WP_190926732.1">
    <property type="nucleotide sequence ID" value="NZ_JACXAC010000005.1"/>
</dbReference>
<feature type="chain" id="PRO_5047091807" evidence="1">
    <location>
        <begin position="24"/>
        <end position="421"/>
    </location>
</feature>
<dbReference type="Gene3D" id="2.40.128.720">
    <property type="match status" value="2"/>
</dbReference>
<evidence type="ECO:0000256" key="1">
    <source>
        <dbReference type="SAM" id="SignalP"/>
    </source>
</evidence>
<protein>
    <submittedName>
        <fullName evidence="2">T9SS type A sorting domain-containing protein</fullName>
    </submittedName>
</protein>
<accession>A0ABR8JY53</accession>